<evidence type="ECO:0000256" key="3">
    <source>
        <dbReference type="ARBA" id="ARBA00022729"/>
    </source>
</evidence>
<dbReference type="GeneID" id="92903129"/>
<evidence type="ECO:0000256" key="5">
    <source>
        <dbReference type="SAM" id="SignalP"/>
    </source>
</evidence>
<reference evidence="8 10" key="3">
    <citation type="submission" date="2017-12" db="EMBL/GenBank/DDBJ databases">
        <title>Phylogenetic diversity of female urinary microbiome.</title>
        <authorList>
            <person name="Thomas-White K."/>
            <person name="Wolfe A.J."/>
        </authorList>
    </citation>
    <scope>NUCLEOTIDE SEQUENCE [LARGE SCALE GENOMIC DNA]</scope>
    <source>
        <strain evidence="8 10">UMB0139</strain>
    </source>
</reference>
<accession>A0A109RD30</accession>
<reference evidence="7 9" key="1">
    <citation type="journal article" date="2016" name="Genome Announc.">
        <title>Complete Genome Sequences of Aerococcus christensenii CCUG 28831T, Aerococcus sanguinicola CCUG 43001T, Aerococcus urinae CCUG 36881T, Aerococcus urinaeequi CCUG 28094T, Aerococcus urinaehominis CCUG 42038 BT, and Aerococcus viridans CCUG 4311T.</title>
        <authorList>
            <person name="Carkaci D."/>
            <person name="Dargis R."/>
            <person name="Nielsen X.C."/>
            <person name="Skovgaard O."/>
            <person name="Fuursted K."/>
            <person name="Christensen J.J."/>
        </authorList>
    </citation>
    <scope>NUCLEOTIDE SEQUENCE [LARGE SCALE GENOMIC DNA]</scope>
    <source>
        <strain evidence="7 9">CCUG43001</strain>
    </source>
</reference>
<dbReference type="OrthoDB" id="115856at2"/>
<evidence type="ECO:0000256" key="1">
    <source>
        <dbReference type="ARBA" id="ARBA00010333"/>
    </source>
</evidence>
<dbReference type="SMART" id="SM00062">
    <property type="entry name" value="PBPb"/>
    <property type="match status" value="1"/>
</dbReference>
<feature type="domain" description="Solute-binding protein family 3/N-terminal" evidence="6">
    <location>
        <begin position="50"/>
        <end position="273"/>
    </location>
</feature>
<dbReference type="PANTHER" id="PTHR30085">
    <property type="entry name" value="AMINO ACID ABC TRANSPORTER PERMEASE"/>
    <property type="match status" value="1"/>
</dbReference>
<gene>
    <name evidence="7" type="ORF">AWM72_03465</name>
    <name evidence="8" type="ORF">CYJ28_08265</name>
</gene>
<dbReference type="PANTHER" id="PTHR30085:SF6">
    <property type="entry name" value="ABC TRANSPORTER GLUTAMINE-BINDING PROTEIN GLNH"/>
    <property type="match status" value="1"/>
</dbReference>
<sequence length="302" mass="33392">MKKKIFALLALVALFLTACQSGQQTDKEPAATAGKQAAARSLAEIKDSGKIRIGVFADKMPFGYVDDKGQPQGYDIELAKKIGEDLLGSADKVEFVPMDAASRAEFLKSGKVDITLANFTVTDERREQVDFALPYMKVAIGVVSPEKALVTDINQLKDKKLILVKGTTAENYFQKEAPEIKNIDKYDAYQEAYDALRDGRGDAFSTDNTEVLAWANENPGFKVGIESLGQEDTIAPAVQKGNQELKDYLDDLIVRLGQDHFFTKAYDKTCLPVYGKDVDPKQIVLEGDDLKAYYDAFNYAKK</sequence>
<evidence type="ECO:0000313" key="10">
    <source>
        <dbReference type="Proteomes" id="UP000234239"/>
    </source>
</evidence>
<dbReference type="Pfam" id="PF00497">
    <property type="entry name" value="SBP_bac_3"/>
    <property type="match status" value="1"/>
</dbReference>
<name>A0A109RD30_9LACT</name>
<dbReference type="SUPFAM" id="SSF53850">
    <property type="entry name" value="Periplasmic binding protein-like II"/>
    <property type="match status" value="1"/>
</dbReference>
<dbReference type="InterPro" id="IPR001638">
    <property type="entry name" value="Solute-binding_3/MltF_N"/>
</dbReference>
<dbReference type="GO" id="GO:0005576">
    <property type="term" value="C:extracellular region"/>
    <property type="evidence" value="ECO:0007669"/>
    <property type="project" value="TreeGrafter"/>
</dbReference>
<reference evidence="9" key="2">
    <citation type="submission" date="2016-01" db="EMBL/GenBank/DDBJ databases">
        <title>Six Aerococcus type strain genome sequencing and assembly using PacBio and Illumina Hiseq.</title>
        <authorList>
            <person name="Carkaci D."/>
            <person name="Dargis R."/>
            <person name="Nielsen X.C."/>
            <person name="Skovgaard O."/>
            <person name="Fuursted K."/>
            <person name="Christensen J.J."/>
        </authorList>
    </citation>
    <scope>NUCLEOTIDE SEQUENCE [LARGE SCALE GENOMIC DNA]</scope>
    <source>
        <strain evidence="9">CCUG43001</strain>
    </source>
</reference>
<dbReference type="Proteomes" id="UP000069912">
    <property type="component" value="Chromosome"/>
</dbReference>
<dbReference type="AlphaFoldDB" id="A0A109RD30"/>
<dbReference type="CDD" id="cd13694">
    <property type="entry name" value="PBP2_Cysteine"/>
    <property type="match status" value="1"/>
</dbReference>
<dbReference type="EMBL" id="CP014160">
    <property type="protein sequence ID" value="AMB93879.1"/>
    <property type="molecule type" value="Genomic_DNA"/>
</dbReference>
<dbReference type="KEGG" id="asan:AWM72_03465"/>
<proteinExistence type="inferred from homology"/>
<dbReference type="RefSeq" id="WP_067973199.1">
    <property type="nucleotide sequence ID" value="NZ_CAJHKM010000005.1"/>
</dbReference>
<evidence type="ECO:0000256" key="2">
    <source>
        <dbReference type="ARBA" id="ARBA00022448"/>
    </source>
</evidence>
<dbReference type="PROSITE" id="PS51257">
    <property type="entry name" value="PROKAR_LIPOPROTEIN"/>
    <property type="match status" value="1"/>
</dbReference>
<evidence type="ECO:0000313" key="8">
    <source>
        <dbReference type="EMBL" id="PKZ21171.1"/>
    </source>
</evidence>
<evidence type="ECO:0000313" key="9">
    <source>
        <dbReference type="Proteomes" id="UP000069912"/>
    </source>
</evidence>
<dbReference type="Gene3D" id="3.40.190.10">
    <property type="entry name" value="Periplasmic binding protein-like II"/>
    <property type="match status" value="2"/>
</dbReference>
<evidence type="ECO:0000259" key="6">
    <source>
        <dbReference type="SMART" id="SM00062"/>
    </source>
</evidence>
<feature type="signal peptide" evidence="5">
    <location>
        <begin position="1"/>
        <end position="18"/>
    </location>
</feature>
<evidence type="ECO:0000313" key="7">
    <source>
        <dbReference type="EMBL" id="AMB93879.1"/>
    </source>
</evidence>
<dbReference type="EMBL" id="PKGY01000004">
    <property type="protein sequence ID" value="PKZ21171.1"/>
    <property type="molecule type" value="Genomic_DNA"/>
</dbReference>
<evidence type="ECO:0000256" key="4">
    <source>
        <dbReference type="RuleBase" id="RU003744"/>
    </source>
</evidence>
<dbReference type="InterPro" id="IPR051455">
    <property type="entry name" value="Bact_solute-bind_prot3"/>
</dbReference>
<feature type="chain" id="PRO_5038292250" evidence="5">
    <location>
        <begin position="19"/>
        <end position="302"/>
    </location>
</feature>
<dbReference type="GO" id="GO:0030288">
    <property type="term" value="C:outer membrane-bounded periplasmic space"/>
    <property type="evidence" value="ECO:0007669"/>
    <property type="project" value="TreeGrafter"/>
</dbReference>
<keyword evidence="3 5" id="KW-0732">Signal</keyword>
<dbReference type="PROSITE" id="PS01039">
    <property type="entry name" value="SBP_BACTERIAL_3"/>
    <property type="match status" value="1"/>
</dbReference>
<dbReference type="GO" id="GO:0006865">
    <property type="term" value="P:amino acid transport"/>
    <property type="evidence" value="ECO:0007669"/>
    <property type="project" value="TreeGrafter"/>
</dbReference>
<dbReference type="Proteomes" id="UP000234239">
    <property type="component" value="Unassembled WGS sequence"/>
</dbReference>
<keyword evidence="9" id="KW-1185">Reference proteome</keyword>
<organism evidence="7 9">
    <name type="scientific">Aerococcus sanguinicola</name>
    <dbReference type="NCBI Taxonomy" id="119206"/>
    <lineage>
        <taxon>Bacteria</taxon>
        <taxon>Bacillati</taxon>
        <taxon>Bacillota</taxon>
        <taxon>Bacilli</taxon>
        <taxon>Lactobacillales</taxon>
        <taxon>Aerococcaceae</taxon>
        <taxon>Aerococcus</taxon>
    </lineage>
</organism>
<keyword evidence="2" id="KW-0813">Transport</keyword>
<protein>
    <submittedName>
        <fullName evidence="7">Amino acid ABC transporter substrate-binding protein</fullName>
    </submittedName>
</protein>
<dbReference type="InterPro" id="IPR018313">
    <property type="entry name" value="SBP_3_CS"/>
</dbReference>
<comment type="similarity">
    <text evidence="1 4">Belongs to the bacterial solute-binding protein 3 family.</text>
</comment>